<dbReference type="AlphaFoldDB" id="A0A4U0UEG7"/>
<dbReference type="Gene3D" id="4.10.280.10">
    <property type="entry name" value="Helix-loop-helix DNA-binding domain"/>
    <property type="match status" value="1"/>
</dbReference>
<evidence type="ECO:0000256" key="4">
    <source>
        <dbReference type="ARBA" id="ARBA00023163"/>
    </source>
</evidence>
<protein>
    <recommendedName>
        <fullName evidence="7">BHLH domain-containing protein</fullName>
    </recommendedName>
</protein>
<evidence type="ECO:0000256" key="1">
    <source>
        <dbReference type="ARBA" id="ARBA00004123"/>
    </source>
</evidence>
<dbReference type="GO" id="GO:0000978">
    <property type="term" value="F:RNA polymerase II cis-regulatory region sequence-specific DNA binding"/>
    <property type="evidence" value="ECO:0007669"/>
    <property type="project" value="TreeGrafter"/>
</dbReference>
<organism evidence="8 9">
    <name type="scientific">Salinomyces thailandicus</name>
    <dbReference type="NCBI Taxonomy" id="706561"/>
    <lineage>
        <taxon>Eukaryota</taxon>
        <taxon>Fungi</taxon>
        <taxon>Dikarya</taxon>
        <taxon>Ascomycota</taxon>
        <taxon>Pezizomycotina</taxon>
        <taxon>Dothideomycetes</taxon>
        <taxon>Dothideomycetidae</taxon>
        <taxon>Mycosphaerellales</taxon>
        <taxon>Teratosphaeriaceae</taxon>
        <taxon>Salinomyces</taxon>
    </lineage>
</organism>
<evidence type="ECO:0000259" key="7">
    <source>
        <dbReference type="PROSITE" id="PS50888"/>
    </source>
</evidence>
<evidence type="ECO:0000256" key="2">
    <source>
        <dbReference type="ARBA" id="ARBA00023015"/>
    </source>
</evidence>
<feature type="compositionally biased region" description="Basic and acidic residues" evidence="6">
    <location>
        <begin position="95"/>
        <end position="105"/>
    </location>
</feature>
<dbReference type="GO" id="GO:0046983">
    <property type="term" value="F:protein dimerization activity"/>
    <property type="evidence" value="ECO:0007669"/>
    <property type="project" value="InterPro"/>
</dbReference>
<dbReference type="GO" id="GO:0005634">
    <property type="term" value="C:nucleus"/>
    <property type="evidence" value="ECO:0007669"/>
    <property type="project" value="UniProtKB-SubCell"/>
</dbReference>
<dbReference type="Pfam" id="PF23181">
    <property type="entry name" value="bHLH_INO4"/>
    <property type="match status" value="1"/>
</dbReference>
<feature type="region of interest" description="Disordered" evidence="6">
    <location>
        <begin position="95"/>
        <end position="123"/>
    </location>
</feature>
<feature type="compositionally biased region" description="Gly residues" evidence="6">
    <location>
        <begin position="111"/>
        <end position="123"/>
    </location>
</feature>
<dbReference type="OrthoDB" id="5778525at2759"/>
<keyword evidence="4" id="KW-0804">Transcription</keyword>
<keyword evidence="9" id="KW-1185">Reference proteome</keyword>
<name>A0A4U0UEG7_9PEZI</name>
<dbReference type="InterPro" id="IPR036638">
    <property type="entry name" value="HLH_DNA-bd_sf"/>
</dbReference>
<comment type="subcellular location">
    <subcellularLocation>
        <location evidence="1">Nucleus</location>
    </subcellularLocation>
</comment>
<dbReference type="InterPro" id="IPR052207">
    <property type="entry name" value="Max-like/E-box_TFs"/>
</dbReference>
<comment type="caution">
    <text evidence="8">The sequence shown here is derived from an EMBL/GenBank/DDBJ whole genome shotgun (WGS) entry which is preliminary data.</text>
</comment>
<dbReference type="PANTHER" id="PTHR15741">
    <property type="entry name" value="BASIC HELIX-LOOP-HELIX ZIP TRANSCRIPTION FACTOR"/>
    <property type="match status" value="1"/>
</dbReference>
<evidence type="ECO:0000256" key="3">
    <source>
        <dbReference type="ARBA" id="ARBA00023125"/>
    </source>
</evidence>
<gene>
    <name evidence="8" type="ORF">B0A50_00805</name>
</gene>
<evidence type="ECO:0000256" key="6">
    <source>
        <dbReference type="SAM" id="MobiDB-lite"/>
    </source>
</evidence>
<evidence type="ECO:0000313" key="8">
    <source>
        <dbReference type="EMBL" id="TKA33252.1"/>
    </source>
</evidence>
<dbReference type="SMART" id="SM00353">
    <property type="entry name" value="HLH"/>
    <property type="match status" value="1"/>
</dbReference>
<dbReference type="InterPro" id="IPR057072">
    <property type="entry name" value="bHLH_INO4"/>
</dbReference>
<dbReference type="GO" id="GO:0000981">
    <property type="term" value="F:DNA-binding transcription factor activity, RNA polymerase II-specific"/>
    <property type="evidence" value="ECO:0007669"/>
    <property type="project" value="TreeGrafter"/>
</dbReference>
<feature type="region of interest" description="Disordered" evidence="6">
    <location>
        <begin position="1"/>
        <end position="23"/>
    </location>
</feature>
<dbReference type="SUPFAM" id="SSF47459">
    <property type="entry name" value="HLH, helix-loop-helix DNA-binding domain"/>
    <property type="match status" value="1"/>
</dbReference>
<evidence type="ECO:0000256" key="5">
    <source>
        <dbReference type="ARBA" id="ARBA00023242"/>
    </source>
</evidence>
<keyword evidence="2" id="KW-0805">Transcription regulation</keyword>
<dbReference type="InterPro" id="IPR011598">
    <property type="entry name" value="bHLH_dom"/>
</dbReference>
<keyword evidence="3" id="KW-0238">DNA-binding</keyword>
<reference evidence="8 9" key="1">
    <citation type="submission" date="2017-03" db="EMBL/GenBank/DDBJ databases">
        <title>Genomes of endolithic fungi from Antarctica.</title>
        <authorList>
            <person name="Coleine C."/>
            <person name="Masonjones S."/>
            <person name="Stajich J.E."/>
        </authorList>
    </citation>
    <scope>NUCLEOTIDE SEQUENCE [LARGE SCALE GENOMIC DNA]</scope>
    <source>
        <strain evidence="8 9">CCFEE 6315</strain>
    </source>
</reference>
<feature type="domain" description="BHLH" evidence="7">
    <location>
        <begin position="13"/>
        <end position="64"/>
    </location>
</feature>
<evidence type="ECO:0000313" key="9">
    <source>
        <dbReference type="Proteomes" id="UP000308549"/>
    </source>
</evidence>
<dbReference type="PROSITE" id="PS50888">
    <property type="entry name" value="BHLH"/>
    <property type="match status" value="1"/>
</dbReference>
<sequence>MADPNKPRLTDAQKKKNHILSEKKRRDAIRLEFDRLADLVPGMEGQGRSEALLLSATVDFIRHQNDRTKELKEVAKERGFSEEEVDGLLEEAIRTVDARKGEGDASRGSMGSEGGGAGGNGAR</sequence>
<keyword evidence="5" id="KW-0539">Nucleus</keyword>
<proteinExistence type="predicted"/>
<dbReference type="Proteomes" id="UP000308549">
    <property type="component" value="Unassembled WGS sequence"/>
</dbReference>
<accession>A0A4U0UEG7</accession>
<dbReference type="EMBL" id="NAJL01000003">
    <property type="protein sequence ID" value="TKA33252.1"/>
    <property type="molecule type" value="Genomic_DNA"/>
</dbReference>
<dbReference type="PANTHER" id="PTHR15741:SF39">
    <property type="entry name" value="BHLH TRANSCRIPTION FACTOR (EUROFUNG)"/>
    <property type="match status" value="1"/>
</dbReference>